<dbReference type="PANTHER" id="PTHR12286:SF5">
    <property type="entry name" value="SACCHAROPINE DEHYDROGENASE-LIKE OXIDOREDUCTASE"/>
    <property type="match status" value="1"/>
</dbReference>
<dbReference type="InterPro" id="IPR036291">
    <property type="entry name" value="NAD(P)-bd_dom_sf"/>
</dbReference>
<feature type="domain" description="Saccharopine dehydrogenase NADP binding" evidence="3">
    <location>
        <begin position="12"/>
        <end position="104"/>
    </location>
</feature>
<evidence type="ECO:0000256" key="2">
    <source>
        <dbReference type="ARBA" id="ARBA00039852"/>
    </source>
</evidence>
<dbReference type="InterPro" id="IPR005097">
    <property type="entry name" value="Sacchrp_dh_NADP-bd"/>
</dbReference>
<dbReference type="InterPro" id="IPR051276">
    <property type="entry name" value="Saccharopine_DH-like_oxidrdct"/>
</dbReference>
<reference evidence="4" key="1">
    <citation type="thesis" date="2020" institute="ProQuest LLC" country="789 East Eisenhower Parkway, Ann Arbor, MI, USA">
        <title>Comparative Genomics and Chromosome Evolution.</title>
        <authorList>
            <person name="Mudd A.B."/>
        </authorList>
    </citation>
    <scope>NUCLEOTIDE SEQUENCE</scope>
    <source>
        <strain evidence="4">HN-11 Male</strain>
        <tissue evidence="4">Kidney and liver</tissue>
    </source>
</reference>
<dbReference type="AlphaFoldDB" id="A0A8J6E7T4"/>
<protein>
    <recommendedName>
        <fullName evidence="2">Saccharopine dehydrogenase-like oxidoreductase</fullName>
    </recommendedName>
</protein>
<dbReference type="GO" id="GO:0005811">
    <property type="term" value="C:lipid droplet"/>
    <property type="evidence" value="ECO:0007669"/>
    <property type="project" value="TreeGrafter"/>
</dbReference>
<keyword evidence="5" id="KW-1185">Reference proteome</keyword>
<comment type="similarity">
    <text evidence="1">Belongs to the saccharopine dehydrogenase family.</text>
</comment>
<sequence>MATRASNRPYQIVIFGATGFTGQYVVEELARVADGEDYRGQPLRWAIAGRSQKKLEQVLSSAAEKLGKPHLKSIDIVICDINDDDSLADMCKKASVVLDCVGPVEYIVSKYNISEGYIVTFKSPSSLLVRLTDPGRPQQR</sequence>
<organism evidence="4 5">
    <name type="scientific">Eleutherodactylus coqui</name>
    <name type="common">Puerto Rican coqui</name>
    <dbReference type="NCBI Taxonomy" id="57060"/>
    <lineage>
        <taxon>Eukaryota</taxon>
        <taxon>Metazoa</taxon>
        <taxon>Chordata</taxon>
        <taxon>Craniata</taxon>
        <taxon>Vertebrata</taxon>
        <taxon>Euteleostomi</taxon>
        <taxon>Amphibia</taxon>
        <taxon>Batrachia</taxon>
        <taxon>Anura</taxon>
        <taxon>Neobatrachia</taxon>
        <taxon>Hyloidea</taxon>
        <taxon>Eleutherodactylidae</taxon>
        <taxon>Eleutherodactylinae</taxon>
        <taxon>Eleutherodactylus</taxon>
        <taxon>Eleutherodactylus</taxon>
    </lineage>
</organism>
<proteinExistence type="inferred from homology"/>
<dbReference type="Gene3D" id="3.40.50.720">
    <property type="entry name" value="NAD(P)-binding Rossmann-like Domain"/>
    <property type="match status" value="1"/>
</dbReference>
<dbReference type="EMBL" id="WNTK01007138">
    <property type="protein sequence ID" value="KAG9463359.1"/>
    <property type="molecule type" value="Genomic_DNA"/>
</dbReference>
<name>A0A8J6E7T4_ELECQ</name>
<dbReference type="SUPFAM" id="SSF51735">
    <property type="entry name" value="NAD(P)-binding Rossmann-fold domains"/>
    <property type="match status" value="1"/>
</dbReference>
<dbReference type="OrthoDB" id="10268090at2759"/>
<dbReference type="GO" id="GO:0009247">
    <property type="term" value="P:glycolipid biosynthetic process"/>
    <property type="evidence" value="ECO:0007669"/>
    <property type="project" value="TreeGrafter"/>
</dbReference>
<evidence type="ECO:0000313" key="4">
    <source>
        <dbReference type="EMBL" id="KAG9463359.1"/>
    </source>
</evidence>
<dbReference type="Pfam" id="PF03435">
    <property type="entry name" value="Sacchrp_dh_NADP"/>
    <property type="match status" value="1"/>
</dbReference>
<gene>
    <name evidence="4" type="ORF">GDO78_021910</name>
</gene>
<evidence type="ECO:0000313" key="5">
    <source>
        <dbReference type="Proteomes" id="UP000770717"/>
    </source>
</evidence>
<dbReference type="Proteomes" id="UP000770717">
    <property type="component" value="Unassembled WGS sequence"/>
</dbReference>
<dbReference type="GO" id="GO:0005886">
    <property type="term" value="C:plasma membrane"/>
    <property type="evidence" value="ECO:0007669"/>
    <property type="project" value="TreeGrafter"/>
</dbReference>
<dbReference type="PANTHER" id="PTHR12286">
    <property type="entry name" value="SACCHAROPINE DEHYDROGENASE-LIKE OXIDOREDUCTASE"/>
    <property type="match status" value="1"/>
</dbReference>
<accession>A0A8J6E7T4</accession>
<evidence type="ECO:0000259" key="3">
    <source>
        <dbReference type="Pfam" id="PF03435"/>
    </source>
</evidence>
<dbReference type="GO" id="GO:0005739">
    <property type="term" value="C:mitochondrion"/>
    <property type="evidence" value="ECO:0007669"/>
    <property type="project" value="TreeGrafter"/>
</dbReference>
<comment type="caution">
    <text evidence="4">The sequence shown here is derived from an EMBL/GenBank/DDBJ whole genome shotgun (WGS) entry which is preliminary data.</text>
</comment>
<evidence type="ECO:0000256" key="1">
    <source>
        <dbReference type="ARBA" id="ARBA00038048"/>
    </source>
</evidence>